<feature type="compositionally biased region" description="Basic residues" evidence="1">
    <location>
        <begin position="1"/>
        <end position="12"/>
    </location>
</feature>
<evidence type="ECO:0000313" key="2">
    <source>
        <dbReference type="EMBL" id="KAK8852363.1"/>
    </source>
</evidence>
<sequence>MSKSPRAARNRRAKPDNQEYDQEENFDDTDIQDENPSYDERERIRRKLIQDATDLLDYVTIEMTVGSQMESTKKNIRELSKRCREESRMINDLERQIEAESSKKDKIESGDDIDPNDQENKEIEVIMELERELKSLYEERAALLNSKKRKK</sequence>
<feature type="region of interest" description="Disordered" evidence="1">
    <location>
        <begin position="1"/>
        <end position="43"/>
    </location>
</feature>
<evidence type="ECO:0000313" key="3">
    <source>
        <dbReference type="Proteomes" id="UP001470230"/>
    </source>
</evidence>
<accession>A0ABR2HTD8</accession>
<evidence type="ECO:0000256" key="1">
    <source>
        <dbReference type="SAM" id="MobiDB-lite"/>
    </source>
</evidence>
<gene>
    <name evidence="2" type="ORF">M9Y10_017337</name>
</gene>
<keyword evidence="3" id="KW-1185">Reference proteome</keyword>
<feature type="compositionally biased region" description="Acidic residues" evidence="1">
    <location>
        <begin position="18"/>
        <end position="37"/>
    </location>
</feature>
<organism evidence="2 3">
    <name type="scientific">Tritrichomonas musculus</name>
    <dbReference type="NCBI Taxonomy" id="1915356"/>
    <lineage>
        <taxon>Eukaryota</taxon>
        <taxon>Metamonada</taxon>
        <taxon>Parabasalia</taxon>
        <taxon>Tritrichomonadida</taxon>
        <taxon>Tritrichomonadidae</taxon>
        <taxon>Tritrichomonas</taxon>
    </lineage>
</organism>
<proteinExistence type="predicted"/>
<dbReference type="EMBL" id="JAPFFF010000023">
    <property type="protein sequence ID" value="KAK8852363.1"/>
    <property type="molecule type" value="Genomic_DNA"/>
</dbReference>
<dbReference type="Proteomes" id="UP001470230">
    <property type="component" value="Unassembled WGS sequence"/>
</dbReference>
<feature type="compositionally biased region" description="Basic and acidic residues" evidence="1">
    <location>
        <begin position="96"/>
        <end position="109"/>
    </location>
</feature>
<feature type="region of interest" description="Disordered" evidence="1">
    <location>
        <begin position="96"/>
        <end position="120"/>
    </location>
</feature>
<reference evidence="2 3" key="1">
    <citation type="submission" date="2024-04" db="EMBL/GenBank/DDBJ databases">
        <title>Tritrichomonas musculus Genome.</title>
        <authorList>
            <person name="Alves-Ferreira E."/>
            <person name="Grigg M."/>
            <person name="Lorenzi H."/>
            <person name="Galac M."/>
        </authorList>
    </citation>
    <scope>NUCLEOTIDE SEQUENCE [LARGE SCALE GENOMIC DNA]</scope>
    <source>
        <strain evidence="2 3">EAF2021</strain>
    </source>
</reference>
<protein>
    <submittedName>
        <fullName evidence="2">Uncharacterized protein</fullName>
    </submittedName>
</protein>
<name>A0ABR2HTD8_9EUKA</name>
<comment type="caution">
    <text evidence="2">The sequence shown here is derived from an EMBL/GenBank/DDBJ whole genome shotgun (WGS) entry which is preliminary data.</text>
</comment>